<dbReference type="Pfam" id="PF00106">
    <property type="entry name" value="adh_short"/>
    <property type="match status" value="1"/>
</dbReference>
<dbReference type="InterPro" id="IPR036291">
    <property type="entry name" value="NAD(P)-bd_dom_sf"/>
</dbReference>
<evidence type="ECO:0000256" key="2">
    <source>
        <dbReference type="ARBA" id="ARBA00022857"/>
    </source>
</evidence>
<dbReference type="GO" id="GO:0016491">
    <property type="term" value="F:oxidoreductase activity"/>
    <property type="evidence" value="ECO:0007669"/>
    <property type="project" value="UniProtKB-KW"/>
</dbReference>
<comment type="caution">
    <text evidence="5">The sequence shown here is derived from an EMBL/GenBank/DDBJ whole genome shotgun (WGS) entry which is preliminary data.</text>
</comment>
<dbReference type="Proteomes" id="UP000462212">
    <property type="component" value="Unassembled WGS sequence"/>
</dbReference>
<organism evidence="5 6">
    <name type="scientific">Lachnellula subtilissima</name>
    <dbReference type="NCBI Taxonomy" id="602034"/>
    <lineage>
        <taxon>Eukaryota</taxon>
        <taxon>Fungi</taxon>
        <taxon>Dikarya</taxon>
        <taxon>Ascomycota</taxon>
        <taxon>Pezizomycotina</taxon>
        <taxon>Leotiomycetes</taxon>
        <taxon>Helotiales</taxon>
        <taxon>Lachnaceae</taxon>
        <taxon>Lachnellula</taxon>
    </lineage>
</organism>
<dbReference type="Gene3D" id="3.40.50.720">
    <property type="entry name" value="NAD(P)-binding Rossmann-like Domain"/>
    <property type="match status" value="1"/>
</dbReference>
<dbReference type="PROSITE" id="PS00061">
    <property type="entry name" value="ADH_SHORT"/>
    <property type="match status" value="1"/>
</dbReference>
<dbReference type="InterPro" id="IPR052178">
    <property type="entry name" value="Sec_Metab_Biosynth_SDR"/>
</dbReference>
<dbReference type="InterPro" id="IPR020904">
    <property type="entry name" value="Sc_DH/Rdtase_CS"/>
</dbReference>
<comment type="similarity">
    <text evidence="1 4">Belongs to the short-chain dehydrogenases/reductases (SDR) family.</text>
</comment>
<keyword evidence="3" id="KW-0560">Oxidoreductase</keyword>
<evidence type="ECO:0000256" key="1">
    <source>
        <dbReference type="ARBA" id="ARBA00006484"/>
    </source>
</evidence>
<evidence type="ECO:0000256" key="4">
    <source>
        <dbReference type="RuleBase" id="RU000363"/>
    </source>
</evidence>
<dbReference type="InterPro" id="IPR002347">
    <property type="entry name" value="SDR_fam"/>
</dbReference>
<dbReference type="OrthoDB" id="294295at2759"/>
<proteinExistence type="inferred from homology"/>
<dbReference type="EMBL" id="QGMJ01000505">
    <property type="protein sequence ID" value="TVY35625.1"/>
    <property type="molecule type" value="Genomic_DNA"/>
</dbReference>
<sequence>MKLSLKTSLIYFLKGKVVVVTGGSRGLGLHAASGYLPPSLPLPSCPSLTLKPLQIPPSRSLKVYITSRKASACESAVKALNALPNLAPGAKAISVPADSAKFEGVEHLVKEVGKTTDHVDILFANAGATWGESFDTHPDSAFAKVMDLNVKSVFNTIRLFAPLLQKNGTIEDPSRVIITASVAGIGIGSLGKNATFGYSASKAAVIHLTKNLAVELGPRHILVNAIAPGFFPSKMASGLLEISGGADTFAAKNP</sequence>
<evidence type="ECO:0000313" key="6">
    <source>
        <dbReference type="Proteomes" id="UP000462212"/>
    </source>
</evidence>
<accession>A0A8H8U8T7</accession>
<dbReference type="PRINTS" id="PR00080">
    <property type="entry name" value="SDRFAMILY"/>
</dbReference>
<keyword evidence="6" id="KW-1185">Reference proteome</keyword>
<evidence type="ECO:0000313" key="5">
    <source>
        <dbReference type="EMBL" id="TVY35625.1"/>
    </source>
</evidence>
<reference evidence="5 6" key="1">
    <citation type="submission" date="2018-05" db="EMBL/GenBank/DDBJ databases">
        <title>Genome sequencing and assembly of the regulated plant pathogen Lachnellula willkommii and related sister species for the development of diagnostic species identification markers.</title>
        <authorList>
            <person name="Giroux E."/>
            <person name="Bilodeau G."/>
        </authorList>
    </citation>
    <scope>NUCLEOTIDE SEQUENCE [LARGE SCALE GENOMIC DNA]</scope>
    <source>
        <strain evidence="5 6">CBS 197.66</strain>
    </source>
</reference>
<dbReference type="PANTHER" id="PTHR43618">
    <property type="entry name" value="7-ALPHA-HYDROXYSTEROID DEHYDROGENASE"/>
    <property type="match status" value="1"/>
</dbReference>
<gene>
    <name evidence="5" type="primary">rhlG_2</name>
    <name evidence="5" type="ORF">LSUB1_G006314</name>
</gene>
<dbReference type="PANTHER" id="PTHR43618:SF12">
    <property type="entry name" value="OXIDOREDUCTASE, SHORT-CHAIN DEHYDROGENASE_REDUCTASE FAMILY (AFU_ORTHOLOGUE AFUA_1G14540)"/>
    <property type="match status" value="1"/>
</dbReference>
<name>A0A8H8U8T7_9HELO</name>
<dbReference type="PRINTS" id="PR00081">
    <property type="entry name" value="GDHRDH"/>
</dbReference>
<dbReference type="SUPFAM" id="SSF51735">
    <property type="entry name" value="NAD(P)-binding Rossmann-fold domains"/>
    <property type="match status" value="1"/>
</dbReference>
<evidence type="ECO:0000256" key="3">
    <source>
        <dbReference type="ARBA" id="ARBA00023002"/>
    </source>
</evidence>
<feature type="non-terminal residue" evidence="5">
    <location>
        <position position="254"/>
    </location>
</feature>
<protein>
    <submittedName>
        <fullName evidence="5">Rhamnolipids biosynthesis 3-oxoacyl-[acyl-carrier-protein] reductase</fullName>
    </submittedName>
</protein>
<dbReference type="AlphaFoldDB" id="A0A8H8U8T7"/>
<keyword evidence="2" id="KW-0521">NADP</keyword>